<evidence type="ECO:0000313" key="2">
    <source>
        <dbReference type="EMBL" id="CAF0694652.1"/>
    </source>
</evidence>
<feature type="compositionally biased region" description="Polar residues" evidence="1">
    <location>
        <begin position="102"/>
        <end position="112"/>
    </location>
</feature>
<organism evidence="2 3">
    <name type="scientific">Candidatus Methylacidithermus pantelleriae</name>
    <dbReference type="NCBI Taxonomy" id="2744239"/>
    <lineage>
        <taxon>Bacteria</taxon>
        <taxon>Pseudomonadati</taxon>
        <taxon>Verrucomicrobiota</taxon>
        <taxon>Methylacidiphilae</taxon>
        <taxon>Methylacidiphilales</taxon>
        <taxon>Methylacidiphilaceae</taxon>
        <taxon>Candidatus Methylacidithermus</taxon>
    </lineage>
</organism>
<dbReference type="AlphaFoldDB" id="A0A8J2FNR7"/>
<feature type="region of interest" description="Disordered" evidence="1">
    <location>
        <begin position="100"/>
        <end position="128"/>
    </location>
</feature>
<proteinExistence type="predicted"/>
<feature type="compositionally biased region" description="Basic residues" evidence="1">
    <location>
        <begin position="113"/>
        <end position="128"/>
    </location>
</feature>
<evidence type="ECO:0000313" key="3">
    <source>
        <dbReference type="Proteomes" id="UP000663859"/>
    </source>
</evidence>
<dbReference type="EMBL" id="CAJNOB010000009">
    <property type="protein sequence ID" value="CAF0694652.1"/>
    <property type="molecule type" value="Genomic_DNA"/>
</dbReference>
<keyword evidence="3" id="KW-1185">Reference proteome</keyword>
<sequence>MLWFSPPISQAIFFGRERVGQYLGAKAYRSQRLPWVLDSRHKVGERCCVFASLWFSLPSRWCHHGQHRSQGVGPYAQKLAQGYFLADMLWWHPLACPCGSPGETSGARSTQKVPRRGAIRRMAKPSVE</sequence>
<evidence type="ECO:0000256" key="1">
    <source>
        <dbReference type="SAM" id="MobiDB-lite"/>
    </source>
</evidence>
<reference evidence="2" key="1">
    <citation type="submission" date="2021-02" db="EMBL/GenBank/DDBJ databases">
        <authorList>
            <person name="Cremers G."/>
            <person name="Picone N."/>
        </authorList>
    </citation>
    <scope>NUCLEOTIDE SEQUENCE</scope>
    <source>
        <strain evidence="2">PQ17</strain>
    </source>
</reference>
<protein>
    <submittedName>
        <fullName evidence="2">Uncharacterized protein</fullName>
    </submittedName>
</protein>
<name>A0A8J2FNR7_9BACT</name>
<comment type="caution">
    <text evidence="2">The sequence shown here is derived from an EMBL/GenBank/DDBJ whole genome shotgun (WGS) entry which is preliminary data.</text>
</comment>
<accession>A0A8J2FNR7</accession>
<dbReference type="Proteomes" id="UP000663859">
    <property type="component" value="Unassembled WGS sequence"/>
</dbReference>
<gene>
    <name evidence="2" type="ORF">MPNT_170023</name>
</gene>